<feature type="domain" description="Outer membrane protein beta-barrel" evidence="1">
    <location>
        <begin position="28"/>
        <end position="196"/>
    </location>
</feature>
<proteinExistence type="predicted"/>
<sequence length="217" mass="24535">MKVKSLFIMSKLFTLISLLCITSTFSYAQNFRYGFTGGVNLSKPMGDIEPQCQAGLLLGLKGELGIPSVTKGFYTEFGLYLSAKGYKMFYATPVNGDERHYTENLNYLVVPVHIGYKIECSKSVSLFANVGPYAGVALWGKHKSYRNGKKFHTESDIFSDKYGYKRFDWGCGFNVGVEYAKHFQLSFGADWSLMNVSKANDYTYKNRSFTFSLGYLY</sequence>
<protein>
    <submittedName>
        <fullName evidence="2">PorT family protein</fullName>
    </submittedName>
</protein>
<evidence type="ECO:0000259" key="1">
    <source>
        <dbReference type="Pfam" id="PF13568"/>
    </source>
</evidence>
<evidence type="ECO:0000313" key="2">
    <source>
        <dbReference type="EMBL" id="KAA5422892.1"/>
    </source>
</evidence>
<reference evidence="2 3" key="1">
    <citation type="journal article" date="2019" name="Nat. Med.">
        <title>A library of human gut bacterial isolates paired with longitudinal multiomics data enables mechanistic microbiome research.</title>
        <authorList>
            <person name="Poyet M."/>
            <person name="Groussin M."/>
            <person name="Gibbons S.M."/>
            <person name="Avila-Pacheco J."/>
            <person name="Jiang X."/>
            <person name="Kearney S.M."/>
            <person name="Perrotta A.R."/>
            <person name="Berdy B."/>
            <person name="Zhao S."/>
            <person name="Lieberman T.D."/>
            <person name="Swanson P.K."/>
            <person name="Smith M."/>
            <person name="Roesemann S."/>
            <person name="Alexander J.E."/>
            <person name="Rich S.A."/>
            <person name="Livny J."/>
            <person name="Vlamakis H."/>
            <person name="Clish C."/>
            <person name="Bullock K."/>
            <person name="Deik A."/>
            <person name="Scott J."/>
            <person name="Pierce K.A."/>
            <person name="Xavier R.J."/>
            <person name="Alm E.J."/>
        </authorList>
    </citation>
    <scope>NUCLEOTIDE SEQUENCE [LARGE SCALE GENOMIC DNA]</scope>
    <source>
        <strain evidence="2 3">BIOML-A8</strain>
    </source>
</reference>
<dbReference type="InterPro" id="IPR025665">
    <property type="entry name" value="Beta-barrel_OMP_2"/>
</dbReference>
<comment type="caution">
    <text evidence="2">The sequence shown here is derived from an EMBL/GenBank/DDBJ whole genome shotgun (WGS) entry which is preliminary data.</text>
</comment>
<accession>A0A6L3K8W2</accession>
<dbReference type="Pfam" id="PF13568">
    <property type="entry name" value="OMP_b-brl_2"/>
    <property type="match status" value="1"/>
</dbReference>
<dbReference type="Proteomes" id="UP000482653">
    <property type="component" value="Unassembled WGS sequence"/>
</dbReference>
<gene>
    <name evidence="2" type="ORF">F2Y87_00630</name>
</gene>
<dbReference type="AlphaFoldDB" id="A0A6L3K8W2"/>
<evidence type="ECO:0000313" key="3">
    <source>
        <dbReference type="Proteomes" id="UP000482653"/>
    </source>
</evidence>
<name>A0A6L3K8W2_9BACE</name>
<dbReference type="EMBL" id="VVYX01000001">
    <property type="protein sequence ID" value="KAA5422892.1"/>
    <property type="molecule type" value="Genomic_DNA"/>
</dbReference>
<organism evidence="2 3">
    <name type="scientific">Bacteroides cellulosilyticus</name>
    <dbReference type="NCBI Taxonomy" id="246787"/>
    <lineage>
        <taxon>Bacteria</taxon>
        <taxon>Pseudomonadati</taxon>
        <taxon>Bacteroidota</taxon>
        <taxon>Bacteroidia</taxon>
        <taxon>Bacteroidales</taxon>
        <taxon>Bacteroidaceae</taxon>
        <taxon>Bacteroides</taxon>
    </lineage>
</organism>